<accession>A0ABP9G809</accession>
<dbReference type="PROSITE" id="PS50042">
    <property type="entry name" value="CNMP_BINDING_3"/>
    <property type="match status" value="1"/>
</dbReference>
<organism evidence="2 3">
    <name type="scientific">Mucilaginibacter defluvii</name>
    <dbReference type="NCBI Taxonomy" id="1196019"/>
    <lineage>
        <taxon>Bacteria</taxon>
        <taxon>Pseudomonadati</taxon>
        <taxon>Bacteroidota</taxon>
        <taxon>Sphingobacteriia</taxon>
        <taxon>Sphingobacteriales</taxon>
        <taxon>Sphingobacteriaceae</taxon>
        <taxon>Mucilaginibacter</taxon>
    </lineage>
</organism>
<dbReference type="Gene3D" id="2.60.120.10">
    <property type="entry name" value="Jelly Rolls"/>
    <property type="match status" value="1"/>
</dbReference>
<dbReference type="RefSeq" id="WP_345334436.1">
    <property type="nucleotide sequence ID" value="NZ_BAABJI010000004.1"/>
</dbReference>
<protein>
    <submittedName>
        <fullName evidence="2">Crp/Fnr family transcriptional regulator</fullName>
    </submittedName>
</protein>
<dbReference type="Proteomes" id="UP001501436">
    <property type="component" value="Unassembled WGS sequence"/>
</dbReference>
<evidence type="ECO:0000313" key="3">
    <source>
        <dbReference type="Proteomes" id="UP001501436"/>
    </source>
</evidence>
<proteinExistence type="predicted"/>
<dbReference type="SUPFAM" id="SSF51206">
    <property type="entry name" value="cAMP-binding domain-like"/>
    <property type="match status" value="1"/>
</dbReference>
<dbReference type="InterPro" id="IPR000595">
    <property type="entry name" value="cNMP-bd_dom"/>
</dbReference>
<reference evidence="3" key="1">
    <citation type="journal article" date="2019" name="Int. J. Syst. Evol. Microbiol.">
        <title>The Global Catalogue of Microorganisms (GCM) 10K type strain sequencing project: providing services to taxonomists for standard genome sequencing and annotation.</title>
        <authorList>
            <consortium name="The Broad Institute Genomics Platform"/>
            <consortium name="The Broad Institute Genome Sequencing Center for Infectious Disease"/>
            <person name="Wu L."/>
            <person name="Ma J."/>
        </authorList>
    </citation>
    <scope>NUCLEOTIDE SEQUENCE [LARGE SCALE GENOMIC DNA]</scope>
    <source>
        <strain evidence="3">JCM 18283</strain>
    </source>
</reference>
<dbReference type="InterPro" id="IPR018490">
    <property type="entry name" value="cNMP-bd_dom_sf"/>
</dbReference>
<dbReference type="EMBL" id="BAABJI010000004">
    <property type="protein sequence ID" value="GAA4931601.1"/>
    <property type="molecule type" value="Genomic_DNA"/>
</dbReference>
<feature type="domain" description="Cyclic nucleotide-binding" evidence="1">
    <location>
        <begin position="14"/>
        <end position="111"/>
    </location>
</feature>
<gene>
    <name evidence="2" type="ORF">GCM10023313_40770</name>
</gene>
<sequence length="186" mass="22103">MQELKDYLRSTVMMTEEDMQTILGYFAPKWISKGQLLLKRGQVARHYYFLKSGALRFYYDQDRELTAWIVQPGEFFTEISSLNPELPTRFNIEAVENAELYCISKTDMEMLYKQLSAWQEFGRKTWEGMAIRMIDEIIRFQTMTVEERYLEFLKKPGFMQLISVKQMASYLGITPNALSRIRKNLR</sequence>
<keyword evidence="3" id="KW-1185">Reference proteome</keyword>
<evidence type="ECO:0000313" key="2">
    <source>
        <dbReference type="EMBL" id="GAA4931601.1"/>
    </source>
</evidence>
<dbReference type="InterPro" id="IPR014710">
    <property type="entry name" value="RmlC-like_jellyroll"/>
</dbReference>
<dbReference type="CDD" id="cd00038">
    <property type="entry name" value="CAP_ED"/>
    <property type="match status" value="1"/>
</dbReference>
<comment type="caution">
    <text evidence="2">The sequence shown here is derived from an EMBL/GenBank/DDBJ whole genome shotgun (WGS) entry which is preliminary data.</text>
</comment>
<evidence type="ECO:0000259" key="1">
    <source>
        <dbReference type="PROSITE" id="PS50042"/>
    </source>
</evidence>
<name>A0ABP9G809_9SPHI</name>
<dbReference type="Pfam" id="PF00027">
    <property type="entry name" value="cNMP_binding"/>
    <property type="match status" value="1"/>
</dbReference>